<feature type="compositionally biased region" description="Basic and acidic residues" evidence="1">
    <location>
        <begin position="407"/>
        <end position="431"/>
    </location>
</feature>
<dbReference type="KEGG" id="dfa:DFA_04916"/>
<dbReference type="CDD" id="cd00821">
    <property type="entry name" value="PH"/>
    <property type="match status" value="1"/>
</dbReference>
<dbReference type="GeneID" id="14875866"/>
<feature type="region of interest" description="Disordered" evidence="1">
    <location>
        <begin position="340"/>
        <end position="376"/>
    </location>
</feature>
<name>F4PMD6_CACFS</name>
<dbReference type="Proteomes" id="UP000007797">
    <property type="component" value="Unassembled WGS sequence"/>
</dbReference>
<dbReference type="AlphaFoldDB" id="F4PMD6"/>
<evidence type="ECO:0000259" key="2">
    <source>
        <dbReference type="PROSITE" id="PS50003"/>
    </source>
</evidence>
<feature type="domain" description="PH" evidence="2">
    <location>
        <begin position="532"/>
        <end position="649"/>
    </location>
</feature>
<dbReference type="Pfam" id="PF00169">
    <property type="entry name" value="PH"/>
    <property type="match status" value="1"/>
</dbReference>
<dbReference type="GO" id="GO:0005886">
    <property type="term" value="C:plasma membrane"/>
    <property type="evidence" value="ECO:0007669"/>
    <property type="project" value="TreeGrafter"/>
</dbReference>
<sequence>MSGSVRSNIFIQQQQQQQQPPPPPNRGNRQQPQPQAPTSKAPSLQSINNQNYNNNVNNNHNYNQQQQQQQQNYNYNQSYNQNNNQYVSSPPQSSSPYYQDNSSSGSYNDNNYVVSLEKQYHQLSIDGANEPTTVPVSLHKPSYTSNTTATTTTIPYQQHQQKKDNNNIILNKINDQSHSRIALASIGVSAVGGANVLAHLPETLLCDRNYISTIQYTEVILEIREASIKPLQYGEKFKPIFEKTPLVIYKTIVEDVVIIQIGNIDKDSTPQEDLDKLEVLLMYYTTYYRLPIKKTYTDDTAKKMESASGGLEKGSLVVSKGLVSGGQYFAKGASKIGDLYKNNSKKYEGPEMTEEQRRALEDPNHESNKSVRDAEKFASGTSSVKKGIVGAFGFAGSKISQGVRSTDWYKEREEKKKQEESEDKGKSEKKSAAGGVGSAGLSAFKNVWGGLEEGVLISARGVRDASVDAKRHTNGDYEAEISKRKWNSAGNLTVSVVNVVSIVSTTWIKGALYAAAGAISYDPDVVQHLSGAWWRAGWLAYRSDLLSGVGWTPRWVVLRNSTIAIYSSPRDPPGKPLMHSYLTKVKGIKKLKPDRIQRDHGFEVVTTSKSLYFSTYTPEVDYSHEPKYQQIDYAQELSYWVDSLLNVQTFVGTLLDDESK</sequence>
<feature type="region of interest" description="Disordered" evidence="1">
    <location>
        <begin position="78"/>
        <end position="110"/>
    </location>
</feature>
<keyword evidence="4" id="KW-1185">Reference proteome</keyword>
<accession>F4PMD6</accession>
<dbReference type="Pfam" id="PF06911">
    <property type="entry name" value="Senescence"/>
    <property type="match status" value="1"/>
</dbReference>
<dbReference type="InterPro" id="IPR001849">
    <property type="entry name" value="PH_domain"/>
</dbReference>
<dbReference type="GO" id="GO:0051301">
    <property type="term" value="P:cell division"/>
    <property type="evidence" value="ECO:0007669"/>
    <property type="project" value="TreeGrafter"/>
</dbReference>
<dbReference type="InterPro" id="IPR009686">
    <property type="entry name" value="Senescence/spartin_C"/>
</dbReference>
<dbReference type="InterPro" id="IPR045036">
    <property type="entry name" value="Spartin-like"/>
</dbReference>
<dbReference type="PANTHER" id="PTHR21068:SF48">
    <property type="entry name" value="PH DOMAIN-CONTAINING PROTEIN"/>
    <property type="match status" value="1"/>
</dbReference>
<proteinExistence type="predicted"/>
<dbReference type="InterPro" id="IPR011993">
    <property type="entry name" value="PH-like_dom_sf"/>
</dbReference>
<dbReference type="OrthoDB" id="19195at2759"/>
<dbReference type="RefSeq" id="XP_004360637.1">
    <property type="nucleotide sequence ID" value="XM_004360580.1"/>
</dbReference>
<dbReference type="EMBL" id="GL883008">
    <property type="protein sequence ID" value="EGG22786.1"/>
    <property type="molecule type" value="Genomic_DNA"/>
</dbReference>
<reference evidence="4" key="1">
    <citation type="journal article" date="2011" name="Genome Res.">
        <title>Phylogeny-wide analysis of social amoeba genomes highlights ancient origins for complex intercellular communication.</title>
        <authorList>
            <person name="Heidel A.J."/>
            <person name="Lawal H.M."/>
            <person name="Felder M."/>
            <person name="Schilde C."/>
            <person name="Helps N.R."/>
            <person name="Tunggal B."/>
            <person name="Rivero F."/>
            <person name="John U."/>
            <person name="Schleicher M."/>
            <person name="Eichinger L."/>
            <person name="Platzer M."/>
            <person name="Noegel A.A."/>
            <person name="Schaap P."/>
            <person name="Gloeckner G."/>
        </authorList>
    </citation>
    <scope>NUCLEOTIDE SEQUENCE [LARGE SCALE GENOMIC DNA]</scope>
    <source>
        <strain evidence="4">SH3</strain>
    </source>
</reference>
<dbReference type="PANTHER" id="PTHR21068">
    <property type="entry name" value="SPARTIN"/>
    <property type="match status" value="1"/>
</dbReference>
<evidence type="ECO:0000256" key="1">
    <source>
        <dbReference type="SAM" id="MobiDB-lite"/>
    </source>
</evidence>
<dbReference type="OMA" id="KYEGPEM"/>
<feature type="compositionally biased region" description="Polar residues" evidence="1">
    <location>
        <begin position="1"/>
        <end position="11"/>
    </location>
</feature>
<feature type="compositionally biased region" description="Low complexity" evidence="1">
    <location>
        <begin position="45"/>
        <end position="60"/>
    </location>
</feature>
<gene>
    <name evidence="3" type="ORF">DFA_04916</name>
</gene>
<feature type="region of interest" description="Disordered" evidence="1">
    <location>
        <begin position="1"/>
        <end position="60"/>
    </location>
</feature>
<dbReference type="SUPFAM" id="SSF50729">
    <property type="entry name" value="PH domain-like"/>
    <property type="match status" value="1"/>
</dbReference>
<dbReference type="PROSITE" id="PS50003">
    <property type="entry name" value="PH_DOMAIN"/>
    <property type="match status" value="1"/>
</dbReference>
<feature type="region of interest" description="Disordered" evidence="1">
    <location>
        <begin position="405"/>
        <end position="436"/>
    </location>
</feature>
<evidence type="ECO:0000313" key="4">
    <source>
        <dbReference type="Proteomes" id="UP000007797"/>
    </source>
</evidence>
<dbReference type="Gene3D" id="2.30.29.30">
    <property type="entry name" value="Pleckstrin-homology domain (PH domain)/Phosphotyrosine-binding domain (PTB)"/>
    <property type="match status" value="1"/>
</dbReference>
<evidence type="ECO:0000313" key="3">
    <source>
        <dbReference type="EMBL" id="EGG22786.1"/>
    </source>
</evidence>
<organism evidence="3 4">
    <name type="scientific">Cavenderia fasciculata</name>
    <name type="common">Slime mold</name>
    <name type="synonym">Dictyostelium fasciculatum</name>
    <dbReference type="NCBI Taxonomy" id="261658"/>
    <lineage>
        <taxon>Eukaryota</taxon>
        <taxon>Amoebozoa</taxon>
        <taxon>Evosea</taxon>
        <taxon>Eumycetozoa</taxon>
        <taxon>Dictyostelia</taxon>
        <taxon>Acytosteliales</taxon>
        <taxon>Cavenderiaceae</taxon>
        <taxon>Cavenderia</taxon>
    </lineage>
</organism>
<feature type="compositionally biased region" description="Basic and acidic residues" evidence="1">
    <location>
        <begin position="345"/>
        <end position="376"/>
    </location>
</feature>
<protein>
    <recommendedName>
        <fullName evidence="2">PH domain-containing protein</fullName>
    </recommendedName>
</protein>